<dbReference type="OrthoDB" id="2789106at2759"/>
<dbReference type="AlphaFoldDB" id="A0A9P3LIM5"/>
<accession>A0A9P3LIM5</accession>
<evidence type="ECO:0000313" key="2">
    <source>
        <dbReference type="Proteomes" id="UP000703269"/>
    </source>
</evidence>
<comment type="caution">
    <text evidence="1">The sequence shown here is derived from an EMBL/GenBank/DDBJ whole genome shotgun (WGS) entry which is preliminary data.</text>
</comment>
<name>A0A9P3LIM5_9APHY</name>
<organism evidence="1 2">
    <name type="scientific">Phanerochaete sordida</name>
    <dbReference type="NCBI Taxonomy" id="48140"/>
    <lineage>
        <taxon>Eukaryota</taxon>
        <taxon>Fungi</taxon>
        <taxon>Dikarya</taxon>
        <taxon>Basidiomycota</taxon>
        <taxon>Agaricomycotina</taxon>
        <taxon>Agaricomycetes</taxon>
        <taxon>Polyporales</taxon>
        <taxon>Phanerochaetaceae</taxon>
        <taxon>Phanerochaete</taxon>
    </lineage>
</organism>
<keyword evidence="2" id="KW-1185">Reference proteome</keyword>
<sequence length="148" mass="15707">MSLSAPSQWLANALTALLSAPHAGPPPHGAPPADADAFAAVFNRVFVRHARGLVGGREVDRDELMRALLALQAAWRPARCAYADCESLHRRIDGFHPEMGVKMLLTPPEAAEAHVLTLEACVAKQGGSTPRIKTLMLDGDPSLLLAAS</sequence>
<dbReference type="Proteomes" id="UP000703269">
    <property type="component" value="Unassembled WGS sequence"/>
</dbReference>
<reference evidence="1 2" key="1">
    <citation type="submission" date="2021-08" db="EMBL/GenBank/DDBJ databases">
        <title>Draft Genome Sequence of Phanerochaete sordida strain YK-624.</title>
        <authorList>
            <person name="Mori T."/>
            <person name="Dohra H."/>
            <person name="Suzuki T."/>
            <person name="Kawagishi H."/>
            <person name="Hirai H."/>
        </authorList>
    </citation>
    <scope>NUCLEOTIDE SEQUENCE [LARGE SCALE GENOMIC DNA]</scope>
    <source>
        <strain evidence="1 2">YK-624</strain>
    </source>
</reference>
<dbReference type="EMBL" id="BPQB01000053">
    <property type="protein sequence ID" value="GJE95829.1"/>
    <property type="molecule type" value="Genomic_DNA"/>
</dbReference>
<gene>
    <name evidence="1" type="ORF">PsYK624_120190</name>
</gene>
<proteinExistence type="predicted"/>
<protein>
    <submittedName>
        <fullName evidence="1">Uncharacterized protein</fullName>
    </submittedName>
</protein>
<evidence type="ECO:0000313" key="1">
    <source>
        <dbReference type="EMBL" id="GJE95829.1"/>
    </source>
</evidence>